<dbReference type="AlphaFoldDB" id="A0A4R7FS76"/>
<dbReference type="CDD" id="cd08983">
    <property type="entry name" value="GH43_Bt3655-like"/>
    <property type="match status" value="1"/>
</dbReference>
<dbReference type="RefSeq" id="WP_133765324.1">
    <property type="nucleotide sequence ID" value="NZ_BAAARP010000001.1"/>
</dbReference>
<dbReference type="PANTHER" id="PTHR43301:SF3">
    <property type="entry name" value="ARABINAN ENDO-1,5-ALPHA-L-ARABINOSIDASE A-RELATED"/>
    <property type="match status" value="1"/>
</dbReference>
<organism evidence="1 2">
    <name type="scientific">Amnibacterium kyonggiense</name>
    <dbReference type="NCBI Taxonomy" id="595671"/>
    <lineage>
        <taxon>Bacteria</taxon>
        <taxon>Bacillati</taxon>
        <taxon>Actinomycetota</taxon>
        <taxon>Actinomycetes</taxon>
        <taxon>Micrococcales</taxon>
        <taxon>Microbacteriaceae</taxon>
        <taxon>Amnibacterium</taxon>
    </lineage>
</organism>
<dbReference type="Proteomes" id="UP000295344">
    <property type="component" value="Unassembled WGS sequence"/>
</dbReference>
<dbReference type="InterPro" id="IPR050727">
    <property type="entry name" value="GH43_arabinanases"/>
</dbReference>
<name>A0A4R7FS76_9MICO</name>
<gene>
    <name evidence="1" type="ORF">CLV52_1192</name>
</gene>
<dbReference type="PANTHER" id="PTHR43301">
    <property type="entry name" value="ARABINAN ENDO-1,5-ALPHA-L-ARABINOSIDASE"/>
    <property type="match status" value="1"/>
</dbReference>
<reference evidence="1 2" key="1">
    <citation type="submission" date="2019-03" db="EMBL/GenBank/DDBJ databases">
        <title>Genomic Encyclopedia of Archaeal and Bacterial Type Strains, Phase II (KMG-II): from individual species to whole genera.</title>
        <authorList>
            <person name="Goeker M."/>
        </authorList>
    </citation>
    <scope>NUCLEOTIDE SEQUENCE [LARGE SCALE GENOMIC DNA]</scope>
    <source>
        <strain evidence="1 2">DSM 24782</strain>
    </source>
</reference>
<evidence type="ECO:0000313" key="2">
    <source>
        <dbReference type="Proteomes" id="UP000295344"/>
    </source>
</evidence>
<dbReference type="OrthoDB" id="9758923at2"/>
<dbReference type="Gene3D" id="2.115.10.20">
    <property type="entry name" value="Glycosyl hydrolase domain, family 43"/>
    <property type="match status" value="1"/>
</dbReference>
<evidence type="ECO:0000313" key="1">
    <source>
        <dbReference type="EMBL" id="TDS80626.1"/>
    </source>
</evidence>
<sequence length="308" mass="33572">MTDAAALLLAYFLDEHLADGEEIRFAVSDGADVTRWTEVPIRIRSEVGERGLRDPFLIRRPDGGAVLLATDLRVLADGDWSRAVTRGSRAIAVSTSDDLVSWSAPRRTTVAPPEAGNAWAPKGAWEDDRYVVRWASALYGPGDRRPDDSHQRILRAESTDLEHWSAPVVELDPGRDVIDVQLVREGGAVHRFSVPKPEHQAAAGFPRHERGADPDADDWTVLAPAIGDGVIARGEGPAVAQAPDGRWLLLVDEFGLSGYHLFAADSLDSGDWRELPDVRLPEGARHGSLLRITAEELDRLRAAAGSPR</sequence>
<keyword evidence="2" id="KW-1185">Reference proteome</keyword>
<accession>A0A4R7FS76</accession>
<comment type="caution">
    <text evidence="1">The sequence shown here is derived from an EMBL/GenBank/DDBJ whole genome shotgun (WGS) entry which is preliminary data.</text>
</comment>
<evidence type="ECO:0008006" key="3">
    <source>
        <dbReference type="Google" id="ProtNLM"/>
    </source>
</evidence>
<dbReference type="EMBL" id="SOAM01000001">
    <property type="protein sequence ID" value="TDS80626.1"/>
    <property type="molecule type" value="Genomic_DNA"/>
</dbReference>
<proteinExistence type="predicted"/>
<dbReference type="InterPro" id="IPR023296">
    <property type="entry name" value="Glyco_hydro_beta-prop_sf"/>
</dbReference>
<dbReference type="SUPFAM" id="SSF75005">
    <property type="entry name" value="Arabinanase/levansucrase/invertase"/>
    <property type="match status" value="1"/>
</dbReference>
<protein>
    <recommendedName>
        <fullName evidence="3">Glycosyl hydrolase family 43</fullName>
    </recommendedName>
</protein>